<dbReference type="AlphaFoldDB" id="A0A8B7YH76"/>
<name>A0A8B7YH76_ACAPL</name>
<dbReference type="KEGG" id="aplc:110979901"/>
<evidence type="ECO:0000313" key="5">
    <source>
        <dbReference type="RefSeq" id="XP_022091751.1"/>
    </source>
</evidence>
<dbReference type="OrthoDB" id="6579237at2759"/>
<dbReference type="RefSeq" id="XP_022091750.1">
    <property type="nucleotide sequence ID" value="XM_022236058.1"/>
</dbReference>
<evidence type="ECO:0000313" key="3">
    <source>
        <dbReference type="Proteomes" id="UP000694845"/>
    </source>
</evidence>
<dbReference type="Proteomes" id="UP000694845">
    <property type="component" value="Unplaced"/>
</dbReference>
<feature type="domain" description="Coiled-coil protein 142 C-terminal" evidence="2">
    <location>
        <begin position="488"/>
        <end position="980"/>
    </location>
</feature>
<dbReference type="Pfam" id="PF14923">
    <property type="entry name" value="CCDC142"/>
    <property type="match status" value="1"/>
</dbReference>
<dbReference type="GeneID" id="110979901"/>
<accession>A0A8B7YH76</accession>
<evidence type="ECO:0000256" key="1">
    <source>
        <dbReference type="SAM" id="MobiDB-lite"/>
    </source>
</evidence>
<sequence>MMMEPPVGRLPPLRVLHEQSALDLDTPPPSPGTSSSETLAVPILSRSPSPISTSSSGTQYSGEEIEHSIHNLAQCYQILQPGRHSCLCTHGRVSSAFSHNKYSVTLAEGYSTLQRLMISRSHLHFARDCASRVAQLAEFVQSLQVIAHEEHNTLQALQTGGDVEPYTKLEYLAAFCEDLRIHMNHWASIQHRLYSDKYLQAVLPELCRDLLDLHQSLVYLRDCALWWLQQIITIGLRIFAHCNPNTATQDMLWSIVRGTENYNGMLSVIRGHHRNLGSVPTGRQDSYQCFRSKLAAVASSRFACNIQPFPVSRILSILSKERCKLASLQILFFLMRNQSFVHLALQPPALFDWRTYPCMASAKTSRSSSDHLPEPTHPATANASLVTLRDLKAQGLLQETSPQCAIETQEEGFISKLLTAVSASTGLLQKHRPSVAVDEGGSQTAVQKLAKLKSPRQNGSKHTRKSVRWGDSFNARIQHEYFNLYMDMMWSCCGEELWDLLHRPGLGLADIALEGILSLGHVYQCSDALIVALAHLIEQACGKGVFTAGASQGLQNISRQLIGDVALTQCRSGICQALASSSSDKCFPVSGPSSIDQGSKTCQLFQASLLPLLSLLSAAEQQHSAAKVLPRGTSRNGVSPSIQVPSTQTLHQTLSLCIMILETSRHWCLAKGSQFLASWSVDKFLLVSQSDLKKTVDSSVHILQACQWLCGAASKDIHQSTTHSKDKEMERLEELKVKLDTINARLHITSSELLQVFGQHCSQMCADVWQQGMPMGKVWRKKTTDDLPSEHNPYVPAAVNTILVPLVEGVSNLRVSAQIAIISVAVTNMLEMWMAHILREKPKFSIHGAHQLGQDVAYVRTWLMSDANGLELQTRQSVLTLEAFKHFDGAVLLLKHQPRRKGINSPTRDDTSSEYSSSTVPSAESRPGSMSSLSDALPPGSTSNQTTVREPPLALGNGSDMGESGFEEETFRVPRRKEWLSLRVHGNQKWRLLPFGCLNVGVVDS</sequence>
<proteinExistence type="predicted"/>
<dbReference type="PANTHER" id="PTHR21436">
    <property type="entry name" value="COILED-COIL DOMAIN-CONTAINING PROTEIN 142"/>
    <property type="match status" value="1"/>
</dbReference>
<keyword evidence="3" id="KW-1185">Reference proteome</keyword>
<reference evidence="4 5" key="1">
    <citation type="submission" date="2025-04" db="UniProtKB">
        <authorList>
            <consortium name="RefSeq"/>
        </authorList>
    </citation>
    <scope>IDENTIFICATION</scope>
</reference>
<dbReference type="InterPro" id="IPR055350">
    <property type="entry name" value="CCDC142_C"/>
</dbReference>
<evidence type="ECO:0000313" key="4">
    <source>
        <dbReference type="RefSeq" id="XP_022091750.1"/>
    </source>
</evidence>
<organism evidence="3 4">
    <name type="scientific">Acanthaster planci</name>
    <name type="common">Crown-of-thorns starfish</name>
    <dbReference type="NCBI Taxonomy" id="133434"/>
    <lineage>
        <taxon>Eukaryota</taxon>
        <taxon>Metazoa</taxon>
        <taxon>Echinodermata</taxon>
        <taxon>Eleutherozoa</taxon>
        <taxon>Asterozoa</taxon>
        <taxon>Asteroidea</taxon>
        <taxon>Valvatacea</taxon>
        <taxon>Valvatida</taxon>
        <taxon>Acanthasteridae</taxon>
        <taxon>Acanthaster</taxon>
    </lineage>
</organism>
<dbReference type="OMA" id="TWEQLQH"/>
<gene>
    <name evidence="4 5" type="primary">LOC110979901</name>
</gene>
<feature type="compositionally biased region" description="Low complexity" evidence="1">
    <location>
        <begin position="913"/>
        <end position="925"/>
    </location>
</feature>
<evidence type="ECO:0000259" key="2">
    <source>
        <dbReference type="Pfam" id="PF14923"/>
    </source>
</evidence>
<feature type="region of interest" description="Disordered" evidence="1">
    <location>
        <begin position="900"/>
        <end position="970"/>
    </location>
</feature>
<dbReference type="PANTHER" id="PTHR21436:SF2">
    <property type="entry name" value="COILED-COIL DOMAIN-CONTAINING PROTEIN 142"/>
    <property type="match status" value="1"/>
</dbReference>
<feature type="compositionally biased region" description="Polar residues" evidence="1">
    <location>
        <begin position="928"/>
        <end position="948"/>
    </location>
</feature>
<dbReference type="RefSeq" id="XP_022091751.1">
    <property type="nucleotide sequence ID" value="XM_022236059.1"/>
</dbReference>
<protein>
    <submittedName>
        <fullName evidence="4 5">Uncharacterized protein LOC110979901</fullName>
    </submittedName>
</protein>
<dbReference type="InterPro" id="IPR026700">
    <property type="entry name" value="CCDC142"/>
</dbReference>